<dbReference type="EMBL" id="CP018632">
    <property type="protein sequence ID" value="ASJ71611.1"/>
    <property type="molecule type" value="Genomic_DNA"/>
</dbReference>
<gene>
    <name evidence="6" type="primary">kpsT</name>
    <name evidence="6" type="ORF">IMCC3135_07530</name>
</gene>
<organism evidence="6 7">
    <name type="scientific">Granulosicoccus antarcticus IMCC3135</name>
    <dbReference type="NCBI Taxonomy" id="1192854"/>
    <lineage>
        <taxon>Bacteria</taxon>
        <taxon>Pseudomonadati</taxon>
        <taxon>Pseudomonadota</taxon>
        <taxon>Gammaproteobacteria</taxon>
        <taxon>Chromatiales</taxon>
        <taxon>Granulosicoccaceae</taxon>
        <taxon>Granulosicoccus</taxon>
    </lineage>
</organism>
<dbReference type="Gene3D" id="3.40.50.300">
    <property type="entry name" value="P-loop containing nucleotide triphosphate hydrolases"/>
    <property type="match status" value="1"/>
</dbReference>
<dbReference type="PROSITE" id="PS50893">
    <property type="entry name" value="ABC_TRANSPORTER_2"/>
    <property type="match status" value="1"/>
</dbReference>
<dbReference type="InterPro" id="IPR027417">
    <property type="entry name" value="P-loop_NTPase"/>
</dbReference>
<reference evidence="6 7" key="1">
    <citation type="submission" date="2016-12" db="EMBL/GenBank/DDBJ databases">
        <authorList>
            <person name="Song W.-J."/>
            <person name="Kurnit D.M."/>
        </authorList>
    </citation>
    <scope>NUCLEOTIDE SEQUENCE [LARGE SCALE GENOMIC DNA]</scope>
    <source>
        <strain evidence="6 7">IMCC3135</strain>
    </source>
</reference>
<dbReference type="SUPFAM" id="SSF52540">
    <property type="entry name" value="P-loop containing nucleoside triphosphate hydrolases"/>
    <property type="match status" value="1"/>
</dbReference>
<keyword evidence="7" id="KW-1185">Reference proteome</keyword>
<dbReference type="Pfam" id="PF00005">
    <property type="entry name" value="ABC_tran"/>
    <property type="match status" value="1"/>
</dbReference>
<evidence type="ECO:0000256" key="1">
    <source>
        <dbReference type="ARBA" id="ARBA00005417"/>
    </source>
</evidence>
<keyword evidence="2" id="KW-0813">Transport</keyword>
<dbReference type="Proteomes" id="UP000250079">
    <property type="component" value="Chromosome"/>
</dbReference>
<evidence type="ECO:0000313" key="6">
    <source>
        <dbReference type="EMBL" id="ASJ71611.1"/>
    </source>
</evidence>
<protein>
    <submittedName>
        <fullName evidence="6">Polysialic acid transport ATP-binding protein KpsT</fullName>
    </submittedName>
</protein>
<dbReference type="AlphaFoldDB" id="A0A2Z2NNV1"/>
<keyword evidence="4 6" id="KW-0067">ATP-binding</keyword>
<dbReference type="CDD" id="cd03220">
    <property type="entry name" value="ABC_KpsT_Wzt"/>
    <property type="match status" value="1"/>
</dbReference>
<dbReference type="OrthoDB" id="9778870at2"/>
<dbReference type="InterPro" id="IPR015860">
    <property type="entry name" value="ABC_transpr_TagH-like"/>
</dbReference>
<evidence type="ECO:0000259" key="5">
    <source>
        <dbReference type="PROSITE" id="PS50893"/>
    </source>
</evidence>
<accession>A0A2Z2NNV1</accession>
<evidence type="ECO:0000256" key="4">
    <source>
        <dbReference type="ARBA" id="ARBA00022840"/>
    </source>
</evidence>
<dbReference type="InterPro" id="IPR050683">
    <property type="entry name" value="Bact_Polysacc_Export_ATP-bd"/>
</dbReference>
<dbReference type="InterPro" id="IPR003439">
    <property type="entry name" value="ABC_transporter-like_ATP-bd"/>
</dbReference>
<evidence type="ECO:0000256" key="2">
    <source>
        <dbReference type="ARBA" id="ARBA00022448"/>
    </source>
</evidence>
<evidence type="ECO:0000256" key="3">
    <source>
        <dbReference type="ARBA" id="ARBA00022741"/>
    </source>
</evidence>
<dbReference type="GO" id="GO:0005524">
    <property type="term" value="F:ATP binding"/>
    <property type="evidence" value="ECO:0007669"/>
    <property type="project" value="UniProtKB-KW"/>
</dbReference>
<dbReference type="GO" id="GO:0016887">
    <property type="term" value="F:ATP hydrolysis activity"/>
    <property type="evidence" value="ECO:0007669"/>
    <property type="project" value="InterPro"/>
</dbReference>
<dbReference type="GO" id="GO:0140359">
    <property type="term" value="F:ABC-type transporter activity"/>
    <property type="evidence" value="ECO:0007669"/>
    <property type="project" value="InterPro"/>
</dbReference>
<comment type="similarity">
    <text evidence="1">Belongs to the ABC transporter superfamily.</text>
</comment>
<dbReference type="PANTHER" id="PTHR46743">
    <property type="entry name" value="TEICHOIC ACIDS EXPORT ATP-BINDING PROTEIN TAGH"/>
    <property type="match status" value="1"/>
</dbReference>
<dbReference type="GO" id="GO:0016020">
    <property type="term" value="C:membrane"/>
    <property type="evidence" value="ECO:0007669"/>
    <property type="project" value="InterPro"/>
</dbReference>
<name>A0A2Z2NNV1_9GAMM</name>
<feature type="domain" description="ABC transporter" evidence="5">
    <location>
        <begin position="2"/>
        <end position="217"/>
    </location>
</feature>
<evidence type="ECO:0000313" key="7">
    <source>
        <dbReference type="Proteomes" id="UP000250079"/>
    </source>
</evidence>
<sequence length="220" mass="24665">MIELTSVCKSYRTSAGKRVVLDNVNIKFPVGKNVGILGLNGAGKSTLIRIIGDAEPPDSGHISRVGRVSWPLGYTGGFQSTMTARENAMFVARIYGEDPEYIVQFTQEFSELGDYFDVPLRSYSAGMRGRFAFSVSLACDFDYYLVDEALETGDARYKEKFRRAFDERSANSSVILVSHNEQTIRRNCDMAAILQDGKLVMYDNLKEALHEYQILQTRPA</sequence>
<dbReference type="KEGG" id="gai:IMCC3135_07530"/>
<dbReference type="PANTHER" id="PTHR46743:SF2">
    <property type="entry name" value="TEICHOIC ACIDS EXPORT ATP-BINDING PROTEIN TAGH"/>
    <property type="match status" value="1"/>
</dbReference>
<keyword evidence="3" id="KW-0547">Nucleotide-binding</keyword>
<proteinExistence type="inferred from homology"/>